<keyword evidence="8" id="KW-1185">Reference proteome</keyword>
<evidence type="ECO:0000256" key="2">
    <source>
        <dbReference type="ARBA" id="ARBA00022963"/>
    </source>
</evidence>
<feature type="active site" description="Nucleophile" evidence="4">
    <location>
        <position position="86"/>
    </location>
</feature>
<evidence type="ECO:0000313" key="8">
    <source>
        <dbReference type="Proteomes" id="UP000234190"/>
    </source>
</evidence>
<dbReference type="InterPro" id="IPR050301">
    <property type="entry name" value="NTE"/>
</dbReference>
<evidence type="ECO:0000256" key="5">
    <source>
        <dbReference type="SAM" id="MobiDB-lite"/>
    </source>
</evidence>
<dbReference type="GO" id="GO:0016787">
    <property type="term" value="F:hydrolase activity"/>
    <property type="evidence" value="ECO:0007669"/>
    <property type="project" value="UniProtKB-UniRule"/>
</dbReference>
<evidence type="ECO:0000256" key="4">
    <source>
        <dbReference type="PROSITE-ProRule" id="PRU01161"/>
    </source>
</evidence>
<dbReference type="InterPro" id="IPR021095">
    <property type="entry name" value="DUF3734"/>
</dbReference>
<gene>
    <name evidence="7" type="ORF">CR159_02270</name>
</gene>
<sequence length="439" mass="49379">MTKKRPTSPLGGTQQADSTAPPDAAATPDPVNHQAEAPLNTDPTLPPYETVALVLQGGGALGAYQAGVYQGLHEAGIELTCLAGISIGALNIAIIAGNPPEKRIARLTEFWETICQPNFGVALHPFVEQSLFNLNDMVRQSLSAWHAGSAMMNGQKGFFTPRFPPAPQITPGKPETASYYDTSALKDTLERLCDFDRINSGEHEVSVGAVNVRTGNFVYFENTKIRLRAEHFMASGALPPAFAPVEIDGDYYWDGGLVSNTPLAHVLESRPMRDTLAFQVDLWSARGSVPTNMSEVSDRIKDIQYSSRTRLVTEQLRWSQYLRHMLLSMLEDIPQDVRNDKKAYYQLAEDLACSKRYNVIHLIYRNRPYEQHYKDYQFGLATMREHWECGQKDIRLTLQEPERLAMPEDVSGFVTHDVHREELEHRMHRNTRRAHARKS</sequence>
<dbReference type="RefSeq" id="WP_102072346.1">
    <property type="nucleotide sequence ID" value="NZ_PDNW01000001.1"/>
</dbReference>
<dbReference type="CDD" id="cd07209">
    <property type="entry name" value="Pat_hypo_Ecoli_Z1214_like"/>
    <property type="match status" value="1"/>
</dbReference>
<comment type="caution">
    <text evidence="7">The sequence shown here is derived from an EMBL/GenBank/DDBJ whole genome shotgun (WGS) entry which is preliminary data.</text>
</comment>
<keyword evidence="3 4" id="KW-0443">Lipid metabolism</keyword>
<evidence type="ECO:0000256" key="1">
    <source>
        <dbReference type="ARBA" id="ARBA00022801"/>
    </source>
</evidence>
<reference evidence="7 8" key="1">
    <citation type="submission" date="2017-10" db="EMBL/GenBank/DDBJ databases">
        <title>Two draft genome sequences of Pusillimonas sp. strains isolated from a nitrate- and radionuclide-contaminated groundwater in Russia.</title>
        <authorList>
            <person name="Grouzdev D.S."/>
            <person name="Tourova T.P."/>
            <person name="Goeva M.A."/>
            <person name="Babich T.L."/>
            <person name="Sokolova D.S."/>
            <person name="Abdullin R."/>
            <person name="Poltaraus A.B."/>
            <person name="Toshchakov S.V."/>
            <person name="Nazina T.N."/>
        </authorList>
    </citation>
    <scope>NUCLEOTIDE SEQUENCE [LARGE SCALE GENOMIC DNA]</scope>
    <source>
        <strain evidence="7 8">JR1/69-3-13</strain>
    </source>
</reference>
<dbReference type="GO" id="GO:0016042">
    <property type="term" value="P:lipid catabolic process"/>
    <property type="evidence" value="ECO:0007669"/>
    <property type="project" value="UniProtKB-UniRule"/>
</dbReference>
<protein>
    <recommendedName>
        <fullName evidence="6">PNPLA domain-containing protein</fullName>
    </recommendedName>
</protein>
<feature type="compositionally biased region" description="Low complexity" evidence="5">
    <location>
        <begin position="19"/>
        <end position="30"/>
    </location>
</feature>
<name>A0A2N4UA13_9BURK</name>
<dbReference type="PANTHER" id="PTHR14226">
    <property type="entry name" value="NEUROPATHY TARGET ESTERASE/SWISS CHEESE D.MELANOGASTER"/>
    <property type="match status" value="1"/>
</dbReference>
<accession>A0A2N4UA13</accession>
<evidence type="ECO:0000259" key="6">
    <source>
        <dbReference type="PROSITE" id="PS51635"/>
    </source>
</evidence>
<feature type="short sequence motif" description="DGA/G" evidence="4">
    <location>
        <begin position="254"/>
        <end position="256"/>
    </location>
</feature>
<dbReference type="Proteomes" id="UP000234190">
    <property type="component" value="Unassembled WGS sequence"/>
</dbReference>
<feature type="short sequence motif" description="GXSXG" evidence="4">
    <location>
        <begin position="84"/>
        <end position="88"/>
    </location>
</feature>
<dbReference type="Pfam" id="PF12536">
    <property type="entry name" value="DUF3734"/>
    <property type="match status" value="1"/>
</dbReference>
<organism evidence="7 8">
    <name type="scientific">Pollutimonas subterranea</name>
    <dbReference type="NCBI Taxonomy" id="2045210"/>
    <lineage>
        <taxon>Bacteria</taxon>
        <taxon>Pseudomonadati</taxon>
        <taxon>Pseudomonadota</taxon>
        <taxon>Betaproteobacteria</taxon>
        <taxon>Burkholderiales</taxon>
        <taxon>Alcaligenaceae</taxon>
        <taxon>Pollutimonas</taxon>
    </lineage>
</organism>
<keyword evidence="2 4" id="KW-0442">Lipid degradation</keyword>
<dbReference type="InterPro" id="IPR016035">
    <property type="entry name" value="Acyl_Trfase/lysoPLipase"/>
</dbReference>
<dbReference type="EMBL" id="PDNW01000001">
    <property type="protein sequence ID" value="PLC51860.1"/>
    <property type="molecule type" value="Genomic_DNA"/>
</dbReference>
<evidence type="ECO:0000256" key="3">
    <source>
        <dbReference type="ARBA" id="ARBA00023098"/>
    </source>
</evidence>
<dbReference type="AlphaFoldDB" id="A0A2N4UA13"/>
<dbReference type="PROSITE" id="PS51635">
    <property type="entry name" value="PNPLA"/>
    <property type="match status" value="1"/>
</dbReference>
<dbReference type="InterPro" id="IPR002641">
    <property type="entry name" value="PNPLA_dom"/>
</dbReference>
<evidence type="ECO:0000313" key="7">
    <source>
        <dbReference type="EMBL" id="PLC51860.1"/>
    </source>
</evidence>
<dbReference type="Pfam" id="PF01734">
    <property type="entry name" value="Patatin"/>
    <property type="match status" value="1"/>
</dbReference>
<feature type="region of interest" description="Disordered" evidence="5">
    <location>
        <begin position="1"/>
        <end position="43"/>
    </location>
</feature>
<feature type="active site" description="Proton acceptor" evidence="4">
    <location>
        <position position="254"/>
    </location>
</feature>
<feature type="domain" description="PNPLA" evidence="6">
    <location>
        <begin position="53"/>
        <end position="267"/>
    </location>
</feature>
<dbReference type="SUPFAM" id="SSF52151">
    <property type="entry name" value="FabD/lysophospholipase-like"/>
    <property type="match status" value="1"/>
</dbReference>
<keyword evidence="1 4" id="KW-0378">Hydrolase</keyword>
<dbReference type="PANTHER" id="PTHR14226:SF57">
    <property type="entry name" value="BLR7027 PROTEIN"/>
    <property type="match status" value="1"/>
</dbReference>
<proteinExistence type="predicted"/>
<dbReference type="Gene3D" id="3.40.1090.10">
    <property type="entry name" value="Cytosolic phospholipase A2 catalytic domain"/>
    <property type="match status" value="2"/>
</dbReference>
<feature type="short sequence motif" description="GXGXXG" evidence="4">
    <location>
        <begin position="57"/>
        <end position="62"/>
    </location>
</feature>
<dbReference type="OrthoDB" id="9770965at2"/>